<accession>A0A7Z7N8K9</accession>
<dbReference type="GO" id="GO:0006313">
    <property type="term" value="P:DNA transposition"/>
    <property type="evidence" value="ECO:0007669"/>
    <property type="project" value="InterPro"/>
</dbReference>
<feature type="domain" description="Transposase IS110-like N-terminal" evidence="1">
    <location>
        <begin position="14"/>
        <end position="171"/>
    </location>
</feature>
<dbReference type="AlphaFoldDB" id="A0A7Z7N8K9"/>
<sequence length="280" mass="30348">MPTLDSHQDLSLYCGIDWATYHHDVAVVDNVGRVVLCGRLSNDGAGFPQLLTLLAQAGDSPHHLIPVASEIDRELWVTDLLATGRVIYPTNPLASSRYHTSHAVSGAKSDATDPVLLANILRIDPAAHRSLRAATEPAEGIGVLARAVQDAVWARQQTGNQIRDLLRDFYPAAIAAFAEPLQGGLARRDVRIILAAAPTPTRAAALTPTRLRHLLVTAGRQYHLDRDAERLRQIFTDSYLHKPPEVETAMGIRLAALLGQLEAACTAVDELVEEAMAQFG</sequence>
<dbReference type="RefSeq" id="WP_260860970.1">
    <property type="nucleotide sequence ID" value="NZ_OCTY01000002.1"/>
</dbReference>
<evidence type="ECO:0000313" key="2">
    <source>
        <dbReference type="EMBL" id="SOJ53744.1"/>
    </source>
</evidence>
<dbReference type="InterPro" id="IPR047650">
    <property type="entry name" value="Transpos_IS110"/>
</dbReference>
<dbReference type="Pfam" id="PF01548">
    <property type="entry name" value="DEDD_Tnp_IS110"/>
    <property type="match status" value="1"/>
</dbReference>
<dbReference type="EMBL" id="OCTY01000002">
    <property type="protein sequence ID" value="SOJ53744.1"/>
    <property type="molecule type" value="Genomic_DNA"/>
</dbReference>
<gene>
    <name evidence="2" type="ORF">MSIMFB_01243</name>
</gene>
<dbReference type="PANTHER" id="PTHR33055:SF3">
    <property type="entry name" value="PUTATIVE TRANSPOSASE FOR IS117-RELATED"/>
    <property type="match status" value="1"/>
</dbReference>
<dbReference type="GO" id="GO:0003677">
    <property type="term" value="F:DNA binding"/>
    <property type="evidence" value="ECO:0007669"/>
    <property type="project" value="InterPro"/>
</dbReference>
<organism evidence="2 3">
    <name type="scientific">Mycobacterium simulans</name>
    <dbReference type="NCBI Taxonomy" id="627089"/>
    <lineage>
        <taxon>Bacteria</taxon>
        <taxon>Bacillati</taxon>
        <taxon>Actinomycetota</taxon>
        <taxon>Actinomycetes</taxon>
        <taxon>Mycobacteriales</taxon>
        <taxon>Mycobacteriaceae</taxon>
        <taxon>Mycobacterium</taxon>
    </lineage>
</organism>
<keyword evidence="3" id="KW-1185">Reference proteome</keyword>
<evidence type="ECO:0000313" key="3">
    <source>
        <dbReference type="Proteomes" id="UP000554965"/>
    </source>
</evidence>
<dbReference type="PANTHER" id="PTHR33055">
    <property type="entry name" value="TRANSPOSASE FOR INSERTION SEQUENCE ELEMENT IS1111A"/>
    <property type="match status" value="1"/>
</dbReference>
<comment type="caution">
    <text evidence="2">The sequence shown here is derived from an EMBL/GenBank/DDBJ whole genome shotgun (WGS) entry which is preliminary data.</text>
</comment>
<dbReference type="InterPro" id="IPR002525">
    <property type="entry name" value="Transp_IS110-like_N"/>
</dbReference>
<name>A0A7Z7N8K9_9MYCO</name>
<protein>
    <recommendedName>
        <fullName evidence="1">Transposase IS110-like N-terminal domain-containing protein</fullName>
    </recommendedName>
</protein>
<reference evidence="2 3" key="1">
    <citation type="submission" date="2017-10" db="EMBL/GenBank/DDBJ databases">
        <authorList>
            <consortium name="Urmite Genomes"/>
        </authorList>
    </citation>
    <scope>NUCLEOTIDE SEQUENCE [LARGE SCALE GENOMIC DNA]</scope>
    <source>
        <strain evidence="2 3">FB-527</strain>
    </source>
</reference>
<evidence type="ECO:0000259" key="1">
    <source>
        <dbReference type="Pfam" id="PF01548"/>
    </source>
</evidence>
<dbReference type="Proteomes" id="UP000554965">
    <property type="component" value="Unassembled WGS sequence"/>
</dbReference>
<dbReference type="GO" id="GO:0004803">
    <property type="term" value="F:transposase activity"/>
    <property type="evidence" value="ECO:0007669"/>
    <property type="project" value="InterPro"/>
</dbReference>
<proteinExistence type="predicted"/>